<evidence type="ECO:0000256" key="2">
    <source>
        <dbReference type="ARBA" id="ARBA00023002"/>
    </source>
</evidence>
<evidence type="ECO:0000313" key="7">
    <source>
        <dbReference type="Proteomes" id="UP000037784"/>
    </source>
</evidence>
<evidence type="ECO:0000256" key="3">
    <source>
        <dbReference type="ARBA" id="ARBA00023052"/>
    </source>
</evidence>
<dbReference type="RefSeq" id="WP_054492033.1">
    <property type="nucleotide sequence ID" value="NZ_BBZA01000032.1"/>
</dbReference>
<evidence type="ECO:0000313" key="6">
    <source>
        <dbReference type="EMBL" id="KPL89455.1"/>
    </source>
</evidence>
<name>A0A0M8K756_9CHLR</name>
<dbReference type="FunFam" id="3.40.50.970:FF:000001">
    <property type="entry name" value="Pyruvate dehydrogenase E1 beta subunit"/>
    <property type="match status" value="1"/>
</dbReference>
<keyword evidence="7" id="KW-1185">Reference proteome</keyword>
<dbReference type="Gene3D" id="3.40.50.970">
    <property type="match status" value="1"/>
</dbReference>
<dbReference type="InterPro" id="IPR029061">
    <property type="entry name" value="THDP-binding"/>
</dbReference>
<dbReference type="PANTHER" id="PTHR43257:SF2">
    <property type="entry name" value="PYRUVATE DEHYDROGENASE E1 COMPONENT SUBUNIT BETA"/>
    <property type="match status" value="1"/>
</dbReference>
<dbReference type="STRING" id="872965.SE16_03170"/>
<comment type="caution">
    <text evidence="5">The sequence shown here is derived from an EMBL/GenBank/DDBJ whole genome shotgun (WGS) entry which is preliminary data.</text>
</comment>
<organism evidence="5 7">
    <name type="scientific">Ardenticatena maritima</name>
    <dbReference type="NCBI Taxonomy" id="872965"/>
    <lineage>
        <taxon>Bacteria</taxon>
        <taxon>Bacillati</taxon>
        <taxon>Chloroflexota</taxon>
        <taxon>Ardenticatenia</taxon>
        <taxon>Ardenticatenales</taxon>
        <taxon>Ardenticatenaceae</taxon>
        <taxon>Ardenticatena</taxon>
    </lineage>
</organism>
<dbReference type="Proteomes" id="UP000050502">
    <property type="component" value="Unassembled WGS sequence"/>
</dbReference>
<dbReference type="AlphaFoldDB" id="A0A0M8K756"/>
<dbReference type="EMBL" id="BBZA01000032">
    <property type="protein sequence ID" value="GAP62112.1"/>
    <property type="molecule type" value="Genomic_DNA"/>
</dbReference>
<dbReference type="Pfam" id="PF02780">
    <property type="entry name" value="Transketolase_C"/>
    <property type="match status" value="1"/>
</dbReference>
<comment type="cofactor">
    <cofactor evidence="1">
        <name>thiamine diphosphate</name>
        <dbReference type="ChEBI" id="CHEBI:58937"/>
    </cofactor>
</comment>
<accession>A0A0M8K756</accession>
<dbReference type="OrthoDB" id="8732661at2"/>
<reference evidence="5 7" key="1">
    <citation type="journal article" date="2015" name="Genome Announc.">
        <title>Draft Genome Sequence of a Heterotrophic Facultative Anaerobic Thermophilic Bacterium, Ardenticatena maritima Strain 110ST.</title>
        <authorList>
            <person name="Kawaichi S."/>
            <person name="Yoshida T."/>
            <person name="Sako Y."/>
            <person name="Nakamura R."/>
        </authorList>
    </citation>
    <scope>NUCLEOTIDE SEQUENCE [LARGE SCALE GENOMIC DNA]</scope>
    <source>
        <strain evidence="5 7">110S</strain>
    </source>
</reference>
<reference evidence="7" key="3">
    <citation type="submission" date="2015-08" db="EMBL/GenBank/DDBJ databases">
        <title>Draft Genome Sequence of a Heterotrophic Facultative Anaerobic Bacterium Ardenticatena maritima Strain 110S.</title>
        <authorList>
            <person name="Kawaichi S."/>
            <person name="Yoshida T."/>
            <person name="Sako Y."/>
            <person name="Nakamura R."/>
        </authorList>
    </citation>
    <scope>NUCLEOTIDE SEQUENCE [LARGE SCALE GENOMIC DNA]</scope>
    <source>
        <strain evidence="7">110S</strain>
    </source>
</reference>
<dbReference type="FunFam" id="3.40.50.920:FF:000001">
    <property type="entry name" value="Pyruvate dehydrogenase E1 beta subunit"/>
    <property type="match status" value="1"/>
</dbReference>
<proteinExistence type="predicted"/>
<evidence type="ECO:0000256" key="1">
    <source>
        <dbReference type="ARBA" id="ARBA00001964"/>
    </source>
</evidence>
<sequence length="323" mass="36061">MAQMTYRDAVRRALIEEMERDERVFIMGEEVGVWGGTFAVTRGMYDMFGEKRVRDTPISELVIAGAAVGAAMNGLRPVAEIMTFNFALLSLDAIINHAAKVRYMFGGQFDCPMVLRTTSGWGQLSATHSQTFENYVAHVPGLKVIMPGTPADAYGLLKAAIRDPDPVIFIEHTHLYRVRGEVPDEEVVLPIGRSEVKREGRDVTIVAYSRMLHEALKAADELAKEGIECEVVDIPTLRPLDLRPVIESFKKTYRAVLATEQWLGYGVDAEIAAQIYEHAFDYLDAPIKRVTAPPVPLPYNKNLELAAMPDKEDIKRAVLEVLR</sequence>
<dbReference type="PANTHER" id="PTHR43257">
    <property type="entry name" value="PYRUVATE DEHYDROGENASE E1 COMPONENT BETA SUBUNIT"/>
    <property type="match status" value="1"/>
</dbReference>
<dbReference type="Pfam" id="PF02779">
    <property type="entry name" value="Transket_pyr"/>
    <property type="match status" value="1"/>
</dbReference>
<dbReference type="SUPFAM" id="SSF52922">
    <property type="entry name" value="TK C-terminal domain-like"/>
    <property type="match status" value="1"/>
</dbReference>
<reference evidence="6 8" key="2">
    <citation type="submission" date="2015-07" db="EMBL/GenBank/DDBJ databases">
        <title>Whole genome sequence of Ardenticatena maritima DSM 23922.</title>
        <authorList>
            <person name="Hemp J."/>
            <person name="Ward L.M."/>
            <person name="Pace L.A."/>
            <person name="Fischer W.W."/>
        </authorList>
    </citation>
    <scope>NUCLEOTIDE SEQUENCE [LARGE SCALE GENOMIC DNA]</scope>
    <source>
        <strain evidence="6 8">110S</strain>
    </source>
</reference>
<dbReference type="Proteomes" id="UP000037784">
    <property type="component" value="Unassembled WGS sequence"/>
</dbReference>
<dbReference type="InterPro" id="IPR009014">
    <property type="entry name" value="Transketo_C/PFOR_II"/>
</dbReference>
<dbReference type="PATRIC" id="fig|872965.6.peg.592"/>
<protein>
    <submittedName>
        <fullName evidence="5 6">Pyruvate dehydrogenase</fullName>
        <ecNumber evidence="5">1.2.4.1</ecNumber>
    </submittedName>
</protein>
<evidence type="ECO:0000313" key="5">
    <source>
        <dbReference type="EMBL" id="GAP62112.1"/>
    </source>
</evidence>
<evidence type="ECO:0000313" key="8">
    <source>
        <dbReference type="Proteomes" id="UP000050502"/>
    </source>
</evidence>
<dbReference type="GO" id="GO:0004739">
    <property type="term" value="F:pyruvate dehydrogenase (acetyl-transferring) activity"/>
    <property type="evidence" value="ECO:0007669"/>
    <property type="project" value="UniProtKB-EC"/>
</dbReference>
<keyword evidence="2 5" id="KW-0560">Oxidoreductase</keyword>
<dbReference type="EC" id="1.2.4.1" evidence="5"/>
<gene>
    <name evidence="5" type="ORF">ARMA_0535</name>
    <name evidence="6" type="ORF">SE16_03170</name>
</gene>
<dbReference type="CDD" id="cd07036">
    <property type="entry name" value="TPP_PYR_E1-PDHc-beta_like"/>
    <property type="match status" value="1"/>
</dbReference>
<dbReference type="EMBL" id="LGKN01000003">
    <property type="protein sequence ID" value="KPL89455.1"/>
    <property type="molecule type" value="Genomic_DNA"/>
</dbReference>
<keyword evidence="3" id="KW-0786">Thiamine pyrophosphate</keyword>
<feature type="domain" description="Transketolase-like pyrimidine-binding" evidence="4">
    <location>
        <begin position="4"/>
        <end position="178"/>
    </location>
</feature>
<dbReference type="InParanoid" id="A0A0M8K756"/>
<keyword evidence="5" id="KW-0670">Pyruvate</keyword>
<evidence type="ECO:0000259" key="4">
    <source>
        <dbReference type="SMART" id="SM00861"/>
    </source>
</evidence>
<dbReference type="SMART" id="SM00861">
    <property type="entry name" value="Transket_pyr"/>
    <property type="match status" value="1"/>
</dbReference>
<dbReference type="SUPFAM" id="SSF52518">
    <property type="entry name" value="Thiamin diphosphate-binding fold (THDP-binding)"/>
    <property type="match status" value="1"/>
</dbReference>
<dbReference type="Gene3D" id="3.40.50.920">
    <property type="match status" value="1"/>
</dbReference>
<dbReference type="InterPro" id="IPR005475">
    <property type="entry name" value="Transketolase-like_Pyr-bd"/>
</dbReference>
<dbReference type="NCBIfam" id="NF006667">
    <property type="entry name" value="PRK09212.1"/>
    <property type="match status" value="1"/>
</dbReference>
<dbReference type="InterPro" id="IPR033248">
    <property type="entry name" value="Transketolase_C"/>
</dbReference>